<dbReference type="InterPro" id="IPR035994">
    <property type="entry name" value="Nucleoside_phosphorylase_sf"/>
</dbReference>
<protein>
    <recommendedName>
        <fullName evidence="3">Nucleoside phosphorylase domain-containing protein</fullName>
    </recommendedName>
</protein>
<evidence type="ECO:0000313" key="2">
    <source>
        <dbReference type="Proteomes" id="UP000664169"/>
    </source>
</evidence>
<reference evidence="1" key="1">
    <citation type="submission" date="2021-03" db="EMBL/GenBank/DDBJ databases">
        <authorList>
            <person name="Tagirdzhanova G."/>
        </authorList>
    </citation>
    <scope>NUCLEOTIDE SEQUENCE</scope>
</reference>
<dbReference type="PANTHER" id="PTHR46082:SF6">
    <property type="entry name" value="AAA+ ATPASE DOMAIN-CONTAINING PROTEIN-RELATED"/>
    <property type="match status" value="1"/>
</dbReference>
<dbReference type="GO" id="GO:0003824">
    <property type="term" value="F:catalytic activity"/>
    <property type="evidence" value="ECO:0007669"/>
    <property type="project" value="InterPro"/>
</dbReference>
<gene>
    <name evidence="1" type="ORF">GOMPHAMPRED_000784</name>
</gene>
<proteinExistence type="predicted"/>
<sequence>MSSQEAKSRDDFRIAVVCALPLEADMVTRVFDIKHKDRGKNFSKAKGDRNVYTTGVIASHNVVLIHMPDVGKIKATAAATEARISFQHIQIAFVVGTDGILPTHPETKEDIVLGDCIASRTIVQYDYGRRHSGNFMTKSALPGLNNPYIPSLLAMLQTAEDRQLLPKELMNFLQEMHGKSSLEDLYPGPKRDKLYQSGYRHAPPAGSENCPQCIPGTDKCLSDCENMGFSPNRLIKRDRLASFTGILGSPKVQFGNMGLRDSVMEPSSVRDRIAHGYNLIAFEMEGAGYYAAAIAAAGLKAFLQKWTITEKAMSQAESSRWSMVSSDTDEVLSIFSNVPTTMFINAAMMLDPRSQEAFPSLFQRMASTDWRSSIASEDREPNQALAADGLNWAYRFREHPAGNSDVDSNETGLLSPVSRSSARLIVPSIDLLRLSIDVGPNFSLSMATINIESIKPKFGDPLEHDLALTQDTGIPPTPTGGNYPTSLTTLTLHIHSSNVALRKLYMSSEPYEEIDKILLDDTALIIEVTQYLIGQAKIPVAESNPAEQDIFYPANILNLTLSEMLDAGLMKECERLIVGLIRAIQDKVFAQDDQLIASAFWLTNVHKILSFLHREQDLYPQQMVNDSEYGSLIETSMEDL</sequence>
<dbReference type="AlphaFoldDB" id="A0A8H3F1K5"/>
<dbReference type="PANTHER" id="PTHR46082">
    <property type="entry name" value="ATP/GTP-BINDING PROTEIN-RELATED"/>
    <property type="match status" value="1"/>
</dbReference>
<organism evidence="1 2">
    <name type="scientific">Gomphillus americanus</name>
    <dbReference type="NCBI Taxonomy" id="1940652"/>
    <lineage>
        <taxon>Eukaryota</taxon>
        <taxon>Fungi</taxon>
        <taxon>Dikarya</taxon>
        <taxon>Ascomycota</taxon>
        <taxon>Pezizomycotina</taxon>
        <taxon>Lecanoromycetes</taxon>
        <taxon>OSLEUM clade</taxon>
        <taxon>Ostropomycetidae</taxon>
        <taxon>Ostropales</taxon>
        <taxon>Graphidaceae</taxon>
        <taxon>Gomphilloideae</taxon>
        <taxon>Gomphillus</taxon>
    </lineage>
</organism>
<evidence type="ECO:0000313" key="1">
    <source>
        <dbReference type="EMBL" id="CAF9915525.1"/>
    </source>
</evidence>
<dbReference type="InterPro" id="IPR053137">
    <property type="entry name" value="NLR-like"/>
</dbReference>
<dbReference type="EMBL" id="CAJPDQ010000010">
    <property type="protein sequence ID" value="CAF9915525.1"/>
    <property type="molecule type" value="Genomic_DNA"/>
</dbReference>
<dbReference type="OrthoDB" id="1577640at2759"/>
<name>A0A8H3F1K5_9LECA</name>
<dbReference type="Proteomes" id="UP000664169">
    <property type="component" value="Unassembled WGS sequence"/>
</dbReference>
<evidence type="ECO:0008006" key="3">
    <source>
        <dbReference type="Google" id="ProtNLM"/>
    </source>
</evidence>
<comment type="caution">
    <text evidence="1">The sequence shown here is derived from an EMBL/GenBank/DDBJ whole genome shotgun (WGS) entry which is preliminary data.</text>
</comment>
<dbReference type="Gene3D" id="3.40.50.1580">
    <property type="entry name" value="Nucleoside phosphorylase domain"/>
    <property type="match status" value="1"/>
</dbReference>
<keyword evidence="2" id="KW-1185">Reference proteome</keyword>
<accession>A0A8H3F1K5</accession>
<dbReference type="SUPFAM" id="SSF53167">
    <property type="entry name" value="Purine and uridine phosphorylases"/>
    <property type="match status" value="1"/>
</dbReference>
<dbReference type="GO" id="GO:0009116">
    <property type="term" value="P:nucleoside metabolic process"/>
    <property type="evidence" value="ECO:0007669"/>
    <property type="project" value="InterPro"/>
</dbReference>